<dbReference type="PANTHER" id="PTHR22959:SF0">
    <property type="entry name" value="PARTNER OF Y14 AND MAGO"/>
    <property type="match status" value="1"/>
</dbReference>
<gene>
    <name evidence="5" type="primary">RvY_17978-1</name>
    <name evidence="5" type="synonym">RvY_17978.1</name>
    <name evidence="5" type="ORF">RvY_17978</name>
</gene>
<dbReference type="InterPro" id="IPR015362">
    <property type="entry name" value="WIBG_mago-bd"/>
</dbReference>
<dbReference type="GO" id="GO:0005737">
    <property type="term" value="C:cytoplasm"/>
    <property type="evidence" value="ECO:0007669"/>
    <property type="project" value="TreeGrafter"/>
</dbReference>
<dbReference type="GO" id="GO:1903259">
    <property type="term" value="P:exon-exon junction complex disassembly"/>
    <property type="evidence" value="ECO:0007669"/>
    <property type="project" value="InterPro"/>
</dbReference>
<feature type="region of interest" description="Disordered" evidence="3">
    <location>
        <begin position="1"/>
        <end position="38"/>
    </location>
</feature>
<accession>A0A1D1W431</accession>
<feature type="region of interest" description="Disordered" evidence="3">
    <location>
        <begin position="69"/>
        <end position="129"/>
    </location>
</feature>
<reference evidence="5 6" key="1">
    <citation type="journal article" date="2016" name="Nat. Commun.">
        <title>Extremotolerant tardigrade genome and improved radiotolerance of human cultured cells by tardigrade-unique protein.</title>
        <authorList>
            <person name="Hashimoto T."/>
            <person name="Horikawa D.D."/>
            <person name="Saito Y."/>
            <person name="Kuwahara H."/>
            <person name="Kozuka-Hata H."/>
            <person name="Shin-I T."/>
            <person name="Minakuchi Y."/>
            <person name="Ohishi K."/>
            <person name="Motoyama A."/>
            <person name="Aizu T."/>
            <person name="Enomoto A."/>
            <person name="Kondo K."/>
            <person name="Tanaka S."/>
            <person name="Hara Y."/>
            <person name="Koshikawa S."/>
            <person name="Sagara H."/>
            <person name="Miura T."/>
            <person name="Yokobori S."/>
            <person name="Miyagawa K."/>
            <person name="Suzuki Y."/>
            <person name="Kubo T."/>
            <person name="Oyama M."/>
            <person name="Kohara Y."/>
            <person name="Fujiyama A."/>
            <person name="Arakawa K."/>
            <person name="Katayama T."/>
            <person name="Toyoda A."/>
            <person name="Kunieda T."/>
        </authorList>
    </citation>
    <scope>NUCLEOTIDE SEQUENCE [LARGE SCALE GENOMIC DNA]</scope>
    <source>
        <strain evidence="5 6">YOKOZUNA-1</strain>
    </source>
</reference>
<proteinExistence type="inferred from homology"/>
<sequence length="129" mass="14026">MATRGSGSSPIKPLQTYVKDNSGATIIPASRRPDGSMRKEIRVKEGFVPQEEVPVYQAKPQRVQVHFHASTEPVGYSPVDDDTETKKELSKSAIKRAKQKAKKAADKEKAGGDSSVDSLSQKVSGMKLK</sequence>
<dbReference type="Pfam" id="PF09282">
    <property type="entry name" value="Mago-bind"/>
    <property type="match status" value="1"/>
</dbReference>
<evidence type="ECO:0000259" key="4">
    <source>
        <dbReference type="SMART" id="SM01273"/>
    </source>
</evidence>
<dbReference type="InterPro" id="IPR039333">
    <property type="entry name" value="PYM1"/>
</dbReference>
<evidence type="ECO:0000313" key="5">
    <source>
        <dbReference type="EMBL" id="GAV08255.1"/>
    </source>
</evidence>
<dbReference type="SMART" id="SM01273">
    <property type="entry name" value="Mago-bind"/>
    <property type="match status" value="1"/>
</dbReference>
<comment type="caution">
    <text evidence="5">The sequence shown here is derived from an EMBL/GenBank/DDBJ whole genome shotgun (WGS) entry which is preliminary data.</text>
</comment>
<feature type="compositionally biased region" description="Basic residues" evidence="3">
    <location>
        <begin position="93"/>
        <end position="102"/>
    </location>
</feature>
<dbReference type="SUPFAM" id="SSF101931">
    <property type="entry name" value="Pym (Within the bgcn gene intron protein, WIBG), N-terminal domain"/>
    <property type="match status" value="1"/>
</dbReference>
<feature type="domain" description="WIBG Mago-binding" evidence="4">
    <location>
        <begin position="23"/>
        <end position="49"/>
    </location>
</feature>
<evidence type="ECO:0000313" key="6">
    <source>
        <dbReference type="Proteomes" id="UP000186922"/>
    </source>
</evidence>
<keyword evidence="6" id="KW-1185">Reference proteome</keyword>
<dbReference type="OrthoDB" id="21625at2759"/>
<dbReference type="GO" id="GO:0003723">
    <property type="term" value="F:RNA binding"/>
    <property type="evidence" value="ECO:0007669"/>
    <property type="project" value="TreeGrafter"/>
</dbReference>
<evidence type="ECO:0000256" key="3">
    <source>
        <dbReference type="SAM" id="MobiDB-lite"/>
    </source>
</evidence>
<organism evidence="5 6">
    <name type="scientific">Ramazzottius varieornatus</name>
    <name type="common">Water bear</name>
    <name type="synonym">Tardigrade</name>
    <dbReference type="NCBI Taxonomy" id="947166"/>
    <lineage>
        <taxon>Eukaryota</taxon>
        <taxon>Metazoa</taxon>
        <taxon>Ecdysozoa</taxon>
        <taxon>Tardigrada</taxon>
        <taxon>Eutardigrada</taxon>
        <taxon>Parachela</taxon>
        <taxon>Hypsibioidea</taxon>
        <taxon>Ramazzottiidae</taxon>
        <taxon>Ramazzottius</taxon>
    </lineage>
</organism>
<dbReference type="STRING" id="947166.A0A1D1W431"/>
<evidence type="ECO:0000256" key="1">
    <source>
        <dbReference type="ARBA" id="ARBA00009394"/>
    </source>
</evidence>
<dbReference type="EMBL" id="BDGG01000017">
    <property type="protein sequence ID" value="GAV08255.1"/>
    <property type="molecule type" value="Genomic_DNA"/>
</dbReference>
<dbReference type="AlphaFoldDB" id="A0A1D1W431"/>
<dbReference type="InterPro" id="IPR036348">
    <property type="entry name" value="WIBG_N_sf"/>
</dbReference>
<dbReference type="Proteomes" id="UP000186922">
    <property type="component" value="Unassembled WGS sequence"/>
</dbReference>
<dbReference type="PANTHER" id="PTHR22959">
    <property type="entry name" value="PYM PROTEIN"/>
    <property type="match status" value="1"/>
</dbReference>
<evidence type="ECO:0000256" key="2">
    <source>
        <dbReference type="ARBA" id="ARBA00018898"/>
    </source>
</evidence>
<comment type="similarity">
    <text evidence="1">Belongs to the pym family.</text>
</comment>
<name>A0A1D1W431_RAMVA</name>
<protein>
    <recommendedName>
        <fullName evidence="2">Partner of Y14 and mago</fullName>
    </recommendedName>
</protein>
<dbReference type="GO" id="GO:0035145">
    <property type="term" value="C:exon-exon junction complex"/>
    <property type="evidence" value="ECO:0007669"/>
    <property type="project" value="TreeGrafter"/>
</dbReference>